<dbReference type="STRING" id="1238182.C882_2338"/>
<keyword evidence="2" id="KW-0472">Membrane</keyword>
<feature type="region of interest" description="Disordered" evidence="1">
    <location>
        <begin position="345"/>
        <end position="392"/>
    </location>
</feature>
<gene>
    <name evidence="3" type="ORF">C882_2338</name>
</gene>
<sequence>MSHGMKIEQDPAHPGGGFARLVLPGKAGDARKKPRVTITRQSNSDSCLGRTGWQAAEHQFKPRKIRVEGSSLVLVLGPEIVDNVDEFTGVTVSVPPLKVSEQLRWPSLLPATDLDAEGDGQDFVDDGAEPPIEYDGGAKPPEPEETPEPKPDPVPDPTPDPDPAPAPGPGPDPKPEPQPKTAPKPAPAPAPAPKPAPQPAPKSDSGAKPGPQTPTPTPPIEPTTDVNDLLRRQKEEREANQRAKDARQAPQPEPPVPQPAPKPQDDGKSGGDGDDGGETSPEPEKTPIPDPVPDPTVIPEQAAGKRRPLWPFILLIVVLLAALGGAAYVFRDEITAFVEDMTGAADAGPAPEAEADPASEATDPAPTDEADPDAPAPPADAEAAPEAESSLSPAERYDMAMEALRAGDPDTAVPLLRANAGEGHAPSMGALAEHYADIDPGEALRLAADACEQGLADGAGLLDQVQSAIAAQADRGDAMARLALDIDLGAAAAACAP</sequence>
<keyword evidence="2" id="KW-0812">Transmembrane</keyword>
<feature type="compositionally biased region" description="Acidic residues" evidence="1">
    <location>
        <begin position="114"/>
        <end position="128"/>
    </location>
</feature>
<organism evidence="3 4">
    <name type="scientific">Caenispirillum salinarum AK4</name>
    <dbReference type="NCBI Taxonomy" id="1238182"/>
    <lineage>
        <taxon>Bacteria</taxon>
        <taxon>Pseudomonadati</taxon>
        <taxon>Pseudomonadota</taxon>
        <taxon>Alphaproteobacteria</taxon>
        <taxon>Rhodospirillales</taxon>
        <taxon>Novispirillaceae</taxon>
        <taxon>Caenispirillum</taxon>
    </lineage>
</organism>
<feature type="compositionally biased region" description="Pro residues" evidence="1">
    <location>
        <begin position="154"/>
        <end position="200"/>
    </location>
</feature>
<feature type="compositionally biased region" description="Pro residues" evidence="1">
    <location>
        <begin position="211"/>
        <end position="221"/>
    </location>
</feature>
<feature type="compositionally biased region" description="Low complexity" evidence="1">
    <location>
        <begin position="379"/>
        <end position="388"/>
    </location>
</feature>
<evidence type="ECO:0000313" key="3">
    <source>
        <dbReference type="EMBL" id="EKV32261.1"/>
    </source>
</evidence>
<feature type="region of interest" description="Disordered" evidence="1">
    <location>
        <begin position="110"/>
        <end position="299"/>
    </location>
</feature>
<dbReference type="AlphaFoldDB" id="K9HVK5"/>
<accession>K9HVK5</accession>
<keyword evidence="4" id="KW-1185">Reference proteome</keyword>
<feature type="transmembrane region" description="Helical" evidence="2">
    <location>
        <begin position="309"/>
        <end position="330"/>
    </location>
</feature>
<evidence type="ECO:0000256" key="1">
    <source>
        <dbReference type="SAM" id="MobiDB-lite"/>
    </source>
</evidence>
<feature type="region of interest" description="Disordered" evidence="1">
    <location>
        <begin position="25"/>
        <end position="50"/>
    </location>
</feature>
<dbReference type="EMBL" id="ANHY01000003">
    <property type="protein sequence ID" value="EKV32261.1"/>
    <property type="molecule type" value="Genomic_DNA"/>
</dbReference>
<dbReference type="eggNOG" id="ENOG5032R52">
    <property type="taxonomic scope" value="Bacteria"/>
</dbReference>
<keyword evidence="2" id="KW-1133">Transmembrane helix</keyword>
<dbReference type="PANTHER" id="PTHR48148:SF3">
    <property type="entry name" value="KERATINOCYTE PROLINE-RICH PROTEIN"/>
    <property type="match status" value="1"/>
</dbReference>
<feature type="compositionally biased region" description="Pro residues" evidence="1">
    <location>
        <begin position="251"/>
        <end position="262"/>
    </location>
</feature>
<dbReference type="PATRIC" id="fig|1238182.3.peg.298"/>
<feature type="compositionally biased region" description="Basic and acidic residues" evidence="1">
    <location>
        <begin position="228"/>
        <end position="247"/>
    </location>
</feature>
<feature type="compositionally biased region" description="Low complexity" evidence="1">
    <location>
        <begin position="345"/>
        <end position="365"/>
    </location>
</feature>
<evidence type="ECO:0000256" key="2">
    <source>
        <dbReference type="SAM" id="Phobius"/>
    </source>
</evidence>
<dbReference type="PANTHER" id="PTHR48148">
    <property type="entry name" value="KERATINOCYTE PROLINE-RICH PROTEIN"/>
    <property type="match status" value="1"/>
</dbReference>
<protein>
    <submittedName>
        <fullName evidence="3">Uncharacterized protein</fullName>
    </submittedName>
</protein>
<reference evidence="3 4" key="1">
    <citation type="journal article" date="2013" name="Genome Announc.">
        <title>Draft Genome Sequence of an Alphaproteobacterium, Caenispirillum salinarum AK4(T), Isolated from a Solar Saltern.</title>
        <authorList>
            <person name="Khatri I."/>
            <person name="Singh A."/>
            <person name="Korpole S."/>
            <person name="Pinnaka A.K."/>
            <person name="Subramanian S."/>
        </authorList>
    </citation>
    <scope>NUCLEOTIDE SEQUENCE [LARGE SCALE GENOMIC DNA]</scope>
    <source>
        <strain evidence="3 4">AK4</strain>
    </source>
</reference>
<dbReference type="Proteomes" id="UP000009881">
    <property type="component" value="Unassembled WGS sequence"/>
</dbReference>
<comment type="caution">
    <text evidence="3">The sequence shown here is derived from an EMBL/GenBank/DDBJ whole genome shotgun (WGS) entry which is preliminary data.</text>
</comment>
<name>K9HVK5_9PROT</name>
<evidence type="ECO:0000313" key="4">
    <source>
        <dbReference type="Proteomes" id="UP000009881"/>
    </source>
</evidence>
<proteinExistence type="predicted"/>